<dbReference type="Proteomes" id="UP001632037">
    <property type="component" value="Unassembled WGS sequence"/>
</dbReference>
<keyword evidence="3" id="KW-0328">Glycosyltransferase</keyword>
<keyword evidence="6" id="KW-0735">Signal-anchor</keyword>
<dbReference type="SUPFAM" id="SSF53448">
    <property type="entry name" value="Nucleotide-diphospho-sugar transferases"/>
    <property type="match status" value="1"/>
</dbReference>
<evidence type="ECO:0008006" key="12">
    <source>
        <dbReference type="Google" id="ProtNLM"/>
    </source>
</evidence>
<comment type="similarity">
    <text evidence="2">Belongs to the MNN1/MNT family.</text>
</comment>
<dbReference type="InterPro" id="IPR029044">
    <property type="entry name" value="Nucleotide-diphossugar_trans"/>
</dbReference>
<comment type="caution">
    <text evidence="10">The sequence shown here is derived from an EMBL/GenBank/DDBJ whole genome shotgun (WGS) entry which is preliminary data.</text>
</comment>
<evidence type="ECO:0000256" key="5">
    <source>
        <dbReference type="ARBA" id="ARBA00022692"/>
    </source>
</evidence>
<accession>A0ABD3F5R0</accession>
<dbReference type="GO" id="GO:0016757">
    <property type="term" value="F:glycosyltransferase activity"/>
    <property type="evidence" value="ECO:0007669"/>
    <property type="project" value="UniProtKB-KW"/>
</dbReference>
<evidence type="ECO:0000256" key="1">
    <source>
        <dbReference type="ARBA" id="ARBA00004606"/>
    </source>
</evidence>
<gene>
    <name evidence="10" type="ORF">V7S43_013106</name>
</gene>
<dbReference type="EMBL" id="JBIMZQ010000034">
    <property type="protein sequence ID" value="KAL3661812.1"/>
    <property type="molecule type" value="Genomic_DNA"/>
</dbReference>
<comment type="subcellular location">
    <subcellularLocation>
        <location evidence="1">Membrane</location>
        <topology evidence="1">Single-pass type II membrane protein</topology>
    </subcellularLocation>
</comment>
<organism evidence="10 11">
    <name type="scientific">Phytophthora oleae</name>
    <dbReference type="NCBI Taxonomy" id="2107226"/>
    <lineage>
        <taxon>Eukaryota</taxon>
        <taxon>Sar</taxon>
        <taxon>Stramenopiles</taxon>
        <taxon>Oomycota</taxon>
        <taxon>Peronosporomycetes</taxon>
        <taxon>Peronosporales</taxon>
        <taxon>Peronosporaceae</taxon>
        <taxon>Phytophthora</taxon>
    </lineage>
</organism>
<dbReference type="PANTHER" id="PTHR31392">
    <property type="entry name" value="ALPHA-1,3-MANNOSYLTRANSFERASE MNN1-RELATED"/>
    <property type="match status" value="1"/>
</dbReference>
<dbReference type="InterPro" id="IPR022751">
    <property type="entry name" value="Alpha_mannosyltransferase"/>
</dbReference>
<evidence type="ECO:0000313" key="10">
    <source>
        <dbReference type="EMBL" id="KAL3661812.1"/>
    </source>
</evidence>
<name>A0ABD3F5R0_9STRA</name>
<keyword evidence="5" id="KW-0812">Transmembrane</keyword>
<proteinExistence type="inferred from homology"/>
<dbReference type="GO" id="GO:0016020">
    <property type="term" value="C:membrane"/>
    <property type="evidence" value="ECO:0007669"/>
    <property type="project" value="UniProtKB-SubCell"/>
</dbReference>
<protein>
    <recommendedName>
        <fullName evidence="12">Nucleotide-diphospho-sugar transferase</fullName>
    </recommendedName>
</protein>
<keyword evidence="11" id="KW-1185">Reference proteome</keyword>
<evidence type="ECO:0000256" key="6">
    <source>
        <dbReference type="ARBA" id="ARBA00022968"/>
    </source>
</evidence>
<keyword evidence="7" id="KW-1133">Transmembrane helix</keyword>
<evidence type="ECO:0000256" key="7">
    <source>
        <dbReference type="ARBA" id="ARBA00022989"/>
    </source>
</evidence>
<dbReference type="Pfam" id="PF11051">
    <property type="entry name" value="Mannosyl_trans3"/>
    <property type="match status" value="1"/>
</dbReference>
<dbReference type="PANTHER" id="PTHR31392:SF1">
    <property type="entry name" value="ALPHA-1,3-MANNOSYLTRANSFERASE MNN1-RELATED"/>
    <property type="match status" value="1"/>
</dbReference>
<keyword evidence="4" id="KW-0808">Transferase</keyword>
<evidence type="ECO:0000256" key="3">
    <source>
        <dbReference type="ARBA" id="ARBA00022676"/>
    </source>
</evidence>
<keyword evidence="9" id="KW-0325">Glycoprotein</keyword>
<dbReference type="AlphaFoldDB" id="A0ABD3F5R0"/>
<evidence type="ECO:0000256" key="9">
    <source>
        <dbReference type="ARBA" id="ARBA00023180"/>
    </source>
</evidence>
<evidence type="ECO:0000256" key="8">
    <source>
        <dbReference type="ARBA" id="ARBA00023136"/>
    </source>
</evidence>
<sequence>MRDIGVAINPVLSETSQSKAPSLRLGKSKRLGWQYAILLLATCTVLFSMVKTTLPVEQNIEVTGVTPSSVTMTLRTEYTAPASNSRDKGIILCMHDKAVPLGLSLIRELRCLGNQELIQVYHCFPDEMSNVSRNLLLESDNNLEIVDVCTDMVDRKLMTQEEARPFMSWWVKPLAMYYTDIKEVLLLDIDDIFTRDPAVIRTTEGYERTGTTFFYDRVVPERKFFNKDFDGEQYLKKLLDKFAYEKFDLPQDTSPSSRLEVSFAWREETAHEQDSSLVAIDKSRAGKAMDIMFYLITVEIRVHEYSFGDKESFWLAYELAKQEYFFSPWGVGVIEATFNEDMTKHNDTLCGSIVQYMPVEGDSPELLYVNGKALLDPIPGPIEHLDDSNRNVWFNLNPTHVTPRQKRRENGLTQTDYQGGFRDECLVGFGAEPLPETFLPRLLRRRLHYFGIRMGVLTALSECFAFERKT</sequence>
<evidence type="ECO:0000313" key="11">
    <source>
        <dbReference type="Proteomes" id="UP001632037"/>
    </source>
</evidence>
<evidence type="ECO:0000256" key="2">
    <source>
        <dbReference type="ARBA" id="ARBA00009105"/>
    </source>
</evidence>
<keyword evidence="8" id="KW-0472">Membrane</keyword>
<evidence type="ECO:0000256" key="4">
    <source>
        <dbReference type="ARBA" id="ARBA00022679"/>
    </source>
</evidence>
<reference evidence="10 11" key="1">
    <citation type="submission" date="2024-09" db="EMBL/GenBank/DDBJ databases">
        <title>Genome sequencing and assembly of Phytophthora oleae, isolate VK10A, causative agent of rot of olive drupes.</title>
        <authorList>
            <person name="Conti Taguali S."/>
            <person name="Riolo M."/>
            <person name="La Spada F."/>
            <person name="Cacciola S.O."/>
            <person name="Dionisio G."/>
        </authorList>
    </citation>
    <scope>NUCLEOTIDE SEQUENCE [LARGE SCALE GENOMIC DNA]</scope>
    <source>
        <strain evidence="10 11">VK10A</strain>
    </source>
</reference>